<gene>
    <name evidence="2" type="ORF">QJS04_geneDACA001579</name>
</gene>
<keyword evidence="3" id="KW-1185">Reference proteome</keyword>
<dbReference type="EMBL" id="JAUJYN010000003">
    <property type="protein sequence ID" value="KAK1275330.1"/>
    <property type="molecule type" value="Genomic_DNA"/>
</dbReference>
<evidence type="ECO:0000313" key="2">
    <source>
        <dbReference type="EMBL" id="KAK1275330.1"/>
    </source>
</evidence>
<proteinExistence type="predicted"/>
<dbReference type="Proteomes" id="UP001179952">
    <property type="component" value="Unassembled WGS sequence"/>
</dbReference>
<protein>
    <submittedName>
        <fullName evidence="2">Uncharacterized protein</fullName>
    </submittedName>
</protein>
<evidence type="ECO:0000313" key="3">
    <source>
        <dbReference type="Proteomes" id="UP001179952"/>
    </source>
</evidence>
<reference evidence="2" key="1">
    <citation type="journal article" date="2023" name="Nat. Commun.">
        <title>Diploid and tetraploid genomes of Acorus and the evolution of monocots.</title>
        <authorList>
            <person name="Ma L."/>
            <person name="Liu K.W."/>
            <person name="Li Z."/>
            <person name="Hsiao Y.Y."/>
            <person name="Qi Y."/>
            <person name="Fu T."/>
            <person name="Tang G.D."/>
            <person name="Zhang D."/>
            <person name="Sun W.H."/>
            <person name="Liu D.K."/>
            <person name="Li Y."/>
            <person name="Chen G.Z."/>
            <person name="Liu X.D."/>
            <person name="Liao X.Y."/>
            <person name="Jiang Y.T."/>
            <person name="Yu X."/>
            <person name="Hao Y."/>
            <person name="Huang J."/>
            <person name="Zhao X.W."/>
            <person name="Ke S."/>
            <person name="Chen Y.Y."/>
            <person name="Wu W.L."/>
            <person name="Hsu J.L."/>
            <person name="Lin Y.F."/>
            <person name="Huang M.D."/>
            <person name="Li C.Y."/>
            <person name="Huang L."/>
            <person name="Wang Z.W."/>
            <person name="Zhao X."/>
            <person name="Zhong W.Y."/>
            <person name="Peng D.H."/>
            <person name="Ahmad S."/>
            <person name="Lan S."/>
            <person name="Zhang J.S."/>
            <person name="Tsai W.C."/>
            <person name="Van de Peer Y."/>
            <person name="Liu Z.J."/>
        </authorList>
    </citation>
    <scope>NUCLEOTIDE SEQUENCE</scope>
    <source>
        <strain evidence="2">SCP</strain>
    </source>
</reference>
<feature type="region of interest" description="Disordered" evidence="1">
    <location>
        <begin position="52"/>
        <end position="71"/>
    </location>
</feature>
<dbReference type="AlphaFoldDB" id="A0AAV9BFT6"/>
<sequence length="87" mass="9090">MRVSTSATLALLRDRAREFSTCVIAVDGDYHAPVVFVGFSGDETACKGREVVEGDGEGGLEGVGDGRDGEGRAVEEEALLDVVTQMG</sequence>
<accession>A0AAV9BFT6</accession>
<reference evidence="2" key="2">
    <citation type="submission" date="2023-06" db="EMBL/GenBank/DDBJ databases">
        <authorList>
            <person name="Ma L."/>
            <person name="Liu K.-W."/>
            <person name="Li Z."/>
            <person name="Hsiao Y.-Y."/>
            <person name="Qi Y."/>
            <person name="Fu T."/>
            <person name="Tang G."/>
            <person name="Zhang D."/>
            <person name="Sun W.-H."/>
            <person name="Liu D.-K."/>
            <person name="Li Y."/>
            <person name="Chen G.-Z."/>
            <person name="Liu X.-D."/>
            <person name="Liao X.-Y."/>
            <person name="Jiang Y.-T."/>
            <person name="Yu X."/>
            <person name="Hao Y."/>
            <person name="Huang J."/>
            <person name="Zhao X.-W."/>
            <person name="Ke S."/>
            <person name="Chen Y.-Y."/>
            <person name="Wu W.-L."/>
            <person name="Hsu J.-L."/>
            <person name="Lin Y.-F."/>
            <person name="Huang M.-D."/>
            <person name="Li C.-Y."/>
            <person name="Huang L."/>
            <person name="Wang Z.-W."/>
            <person name="Zhao X."/>
            <person name="Zhong W.-Y."/>
            <person name="Peng D.-H."/>
            <person name="Ahmad S."/>
            <person name="Lan S."/>
            <person name="Zhang J.-S."/>
            <person name="Tsai W.-C."/>
            <person name="Van De Peer Y."/>
            <person name="Liu Z.-J."/>
        </authorList>
    </citation>
    <scope>NUCLEOTIDE SEQUENCE</scope>
    <source>
        <strain evidence="2">SCP</strain>
        <tissue evidence="2">Leaves</tissue>
    </source>
</reference>
<name>A0AAV9BFT6_ACOGR</name>
<evidence type="ECO:0000256" key="1">
    <source>
        <dbReference type="SAM" id="MobiDB-lite"/>
    </source>
</evidence>
<organism evidence="2 3">
    <name type="scientific">Acorus gramineus</name>
    <name type="common">Dwarf sweet flag</name>
    <dbReference type="NCBI Taxonomy" id="55184"/>
    <lineage>
        <taxon>Eukaryota</taxon>
        <taxon>Viridiplantae</taxon>
        <taxon>Streptophyta</taxon>
        <taxon>Embryophyta</taxon>
        <taxon>Tracheophyta</taxon>
        <taxon>Spermatophyta</taxon>
        <taxon>Magnoliopsida</taxon>
        <taxon>Liliopsida</taxon>
        <taxon>Acoraceae</taxon>
        <taxon>Acorus</taxon>
    </lineage>
</organism>
<comment type="caution">
    <text evidence="2">The sequence shown here is derived from an EMBL/GenBank/DDBJ whole genome shotgun (WGS) entry which is preliminary data.</text>
</comment>